<dbReference type="InterPro" id="IPR045007">
    <property type="entry name" value="LSB5"/>
</dbReference>
<feature type="compositionally biased region" description="Basic residues" evidence="4">
    <location>
        <begin position="206"/>
        <end position="217"/>
    </location>
</feature>
<reference evidence="7" key="2">
    <citation type="submission" date="2023-06" db="EMBL/GenBank/DDBJ databases">
        <authorList>
            <consortium name="Lawrence Berkeley National Laboratory"/>
            <person name="Haridas S."/>
            <person name="Hensen N."/>
            <person name="Bonometti L."/>
            <person name="Westerberg I."/>
            <person name="Brannstrom I.O."/>
            <person name="Guillou S."/>
            <person name="Cros-Aarteil S."/>
            <person name="Calhoun S."/>
            <person name="Kuo A."/>
            <person name="Mondo S."/>
            <person name="Pangilinan J."/>
            <person name="Riley R."/>
            <person name="Labutti K."/>
            <person name="Andreopoulos B."/>
            <person name="Lipzen A."/>
            <person name="Chen C."/>
            <person name="Yanf M."/>
            <person name="Daum C."/>
            <person name="Ng V."/>
            <person name="Clum A."/>
            <person name="Steindorff A."/>
            <person name="Ohm R."/>
            <person name="Martin F."/>
            <person name="Silar P."/>
            <person name="Natvig D."/>
            <person name="Lalanne C."/>
            <person name="Gautier V."/>
            <person name="Ament-Velasquez S.L."/>
            <person name="Kruys A."/>
            <person name="Hutchinson M.I."/>
            <person name="Powell A.J."/>
            <person name="Barry K."/>
            <person name="Miller A.N."/>
            <person name="Grigoriev I.V."/>
            <person name="Debuchy R."/>
            <person name="Gladieux P."/>
            <person name="Thoren M.H."/>
            <person name="Johannesson H."/>
        </authorList>
    </citation>
    <scope>NUCLEOTIDE SEQUENCE</scope>
    <source>
        <strain evidence="7">CBS 168.71</strain>
    </source>
</reference>
<evidence type="ECO:0000256" key="2">
    <source>
        <dbReference type="ARBA" id="ARBA00022448"/>
    </source>
</evidence>
<dbReference type="GO" id="GO:0015031">
    <property type="term" value="P:protein transport"/>
    <property type="evidence" value="ECO:0007669"/>
    <property type="project" value="UniProtKB-KW"/>
</dbReference>
<dbReference type="InterPro" id="IPR004152">
    <property type="entry name" value="GAT_dom"/>
</dbReference>
<feature type="compositionally biased region" description="Low complexity" evidence="4">
    <location>
        <begin position="341"/>
        <end position="350"/>
    </location>
</feature>
<dbReference type="GO" id="GO:0051666">
    <property type="term" value="P:actin cortical patch localization"/>
    <property type="evidence" value="ECO:0007669"/>
    <property type="project" value="TreeGrafter"/>
</dbReference>
<evidence type="ECO:0000259" key="6">
    <source>
        <dbReference type="PROSITE" id="PS50909"/>
    </source>
</evidence>
<dbReference type="GO" id="GO:0007015">
    <property type="term" value="P:actin filament organization"/>
    <property type="evidence" value="ECO:0007669"/>
    <property type="project" value="InterPro"/>
</dbReference>
<dbReference type="InterPro" id="IPR044103">
    <property type="entry name" value="GAT_LSB5"/>
</dbReference>
<dbReference type="GO" id="GO:0006897">
    <property type="term" value="P:endocytosis"/>
    <property type="evidence" value="ECO:0007669"/>
    <property type="project" value="InterPro"/>
</dbReference>
<proteinExistence type="predicted"/>
<dbReference type="CDD" id="cd16980">
    <property type="entry name" value="VHS_Lsb5"/>
    <property type="match status" value="1"/>
</dbReference>
<dbReference type="PROSITE" id="PS50179">
    <property type="entry name" value="VHS"/>
    <property type="match status" value="1"/>
</dbReference>
<feature type="domain" description="VHS" evidence="5">
    <location>
        <begin position="18"/>
        <end position="147"/>
    </location>
</feature>
<comment type="subunit">
    <text evidence="1">Component of the ESCRT-0 complex composed of HSE1 and VPS27.</text>
</comment>
<dbReference type="SUPFAM" id="SSF48464">
    <property type="entry name" value="ENTH/VHS domain"/>
    <property type="match status" value="1"/>
</dbReference>
<name>A0AAE0HEY2_9PEZI</name>
<dbReference type="GeneID" id="87835211"/>
<feature type="region of interest" description="Disordered" evidence="4">
    <location>
        <begin position="130"/>
        <end position="221"/>
    </location>
</feature>
<evidence type="ECO:0000313" key="8">
    <source>
        <dbReference type="Proteomes" id="UP001278766"/>
    </source>
</evidence>
<dbReference type="GO" id="GO:0035091">
    <property type="term" value="F:phosphatidylinositol binding"/>
    <property type="evidence" value="ECO:0007669"/>
    <property type="project" value="InterPro"/>
</dbReference>
<dbReference type="EMBL" id="JAUEPN010000004">
    <property type="protein sequence ID" value="KAK3295152.1"/>
    <property type="molecule type" value="Genomic_DNA"/>
</dbReference>
<dbReference type="SMART" id="SM00288">
    <property type="entry name" value="VHS"/>
    <property type="match status" value="1"/>
</dbReference>
<dbReference type="SUPFAM" id="SSF89009">
    <property type="entry name" value="GAT-like domain"/>
    <property type="match status" value="1"/>
</dbReference>
<dbReference type="PANTHER" id="PTHR47789">
    <property type="entry name" value="LAS SEVENTEEN-BINDING PROTEIN 5"/>
    <property type="match status" value="1"/>
</dbReference>
<evidence type="ECO:0000313" key="7">
    <source>
        <dbReference type="EMBL" id="KAK3295152.1"/>
    </source>
</evidence>
<dbReference type="GO" id="GO:0043130">
    <property type="term" value="F:ubiquitin binding"/>
    <property type="evidence" value="ECO:0007669"/>
    <property type="project" value="InterPro"/>
</dbReference>
<dbReference type="InterPro" id="IPR038425">
    <property type="entry name" value="GAT_sf"/>
</dbReference>
<organism evidence="7 8">
    <name type="scientific">Chaetomium fimeti</name>
    <dbReference type="NCBI Taxonomy" id="1854472"/>
    <lineage>
        <taxon>Eukaryota</taxon>
        <taxon>Fungi</taxon>
        <taxon>Dikarya</taxon>
        <taxon>Ascomycota</taxon>
        <taxon>Pezizomycotina</taxon>
        <taxon>Sordariomycetes</taxon>
        <taxon>Sordariomycetidae</taxon>
        <taxon>Sordariales</taxon>
        <taxon>Chaetomiaceae</taxon>
        <taxon>Chaetomium</taxon>
    </lineage>
</organism>
<dbReference type="GO" id="GO:0007034">
    <property type="term" value="P:vacuolar transport"/>
    <property type="evidence" value="ECO:0007669"/>
    <property type="project" value="UniProtKB-ARBA"/>
</dbReference>
<dbReference type="PANTHER" id="PTHR47789:SF1">
    <property type="entry name" value="LAS SEVENTEEN-BINDING PROTEIN 5"/>
    <property type="match status" value="1"/>
</dbReference>
<gene>
    <name evidence="7" type="ORF">B0H64DRAFT_140514</name>
</gene>
<keyword evidence="2" id="KW-0813">Transport</keyword>
<dbReference type="InterPro" id="IPR008942">
    <property type="entry name" value="ENTH_VHS"/>
</dbReference>
<evidence type="ECO:0008006" key="9">
    <source>
        <dbReference type="Google" id="ProtNLM"/>
    </source>
</evidence>
<accession>A0AAE0HEY2</accession>
<dbReference type="Proteomes" id="UP001278766">
    <property type="component" value="Unassembled WGS sequence"/>
</dbReference>
<feature type="compositionally biased region" description="Basic and acidic residues" evidence="4">
    <location>
        <begin position="149"/>
        <end position="158"/>
    </location>
</feature>
<feature type="compositionally biased region" description="Acidic residues" evidence="4">
    <location>
        <begin position="399"/>
        <end position="418"/>
    </location>
</feature>
<dbReference type="Pfam" id="PF03127">
    <property type="entry name" value="GAT"/>
    <property type="match status" value="1"/>
</dbReference>
<evidence type="ECO:0000256" key="4">
    <source>
        <dbReference type="SAM" id="MobiDB-lite"/>
    </source>
</evidence>
<comment type="caution">
    <text evidence="7">The sequence shown here is derived from an EMBL/GenBank/DDBJ whole genome shotgun (WGS) entry which is preliminary data.</text>
</comment>
<protein>
    <recommendedName>
        <fullName evidence="9">VHS domain-containing protein</fullName>
    </recommendedName>
</protein>
<dbReference type="AlphaFoldDB" id="A0AAE0HEY2"/>
<dbReference type="GO" id="GO:0030479">
    <property type="term" value="C:actin cortical patch"/>
    <property type="evidence" value="ECO:0007669"/>
    <property type="project" value="TreeGrafter"/>
</dbReference>
<feature type="domain" description="GAT" evidence="6">
    <location>
        <begin position="222"/>
        <end position="310"/>
    </location>
</feature>
<feature type="compositionally biased region" description="Basic and acidic residues" evidence="4">
    <location>
        <begin position="389"/>
        <end position="398"/>
    </location>
</feature>
<sequence>MFSQKKPYSAVTVTIESLTSEAVPVDDLSGIPDLVEIINIQDTGPREASRAIRKKLKYGNLHRQLRALTILDGLIQNAGSRFQRTFADEALLERLRFCGTAELSDPDVKKKCRELFAGWAAEYKNTPGMGQVAKLHRETPRRKQVVTQKESKAIKETENPFGEEDDDDDADGKPSQAGFSGGHSRASSLSNPLAKQASPANYDTKKAKKDKRGKKSKFNLAAEQGQMKTVIAEASIMATNLTNTLQTINREQERISENQIASHRFEECKKLRRKILRYIHHVEDEEWLGSLLTANDSLVTALMMFEQLDRSIDADSDSDDELAEQAHLYRMATEKGKGVESSSSTSPPASGMANLHLSPSRQSPTALRPPPPPRPSAATKPSSFFPRPRTAESHKDDMNSDIDADSGDDEEENDEDNPFADRNAVPAVAQGN</sequence>
<evidence type="ECO:0000256" key="3">
    <source>
        <dbReference type="ARBA" id="ARBA00022927"/>
    </source>
</evidence>
<keyword evidence="8" id="KW-1185">Reference proteome</keyword>
<keyword evidence="3" id="KW-0653">Protein transport</keyword>
<dbReference type="Gene3D" id="1.25.40.90">
    <property type="match status" value="1"/>
</dbReference>
<evidence type="ECO:0000256" key="1">
    <source>
        <dbReference type="ARBA" id="ARBA00011446"/>
    </source>
</evidence>
<feature type="compositionally biased region" description="Acidic residues" evidence="4">
    <location>
        <begin position="161"/>
        <end position="170"/>
    </location>
</feature>
<dbReference type="CDD" id="cd14232">
    <property type="entry name" value="GAT_LSB5"/>
    <property type="match status" value="1"/>
</dbReference>
<dbReference type="Gene3D" id="1.20.58.160">
    <property type="match status" value="1"/>
</dbReference>
<dbReference type="PROSITE" id="PS50909">
    <property type="entry name" value="GAT"/>
    <property type="match status" value="1"/>
</dbReference>
<dbReference type="Pfam" id="PF00790">
    <property type="entry name" value="VHS"/>
    <property type="match status" value="1"/>
</dbReference>
<feature type="region of interest" description="Disordered" evidence="4">
    <location>
        <begin position="333"/>
        <end position="432"/>
    </location>
</feature>
<reference evidence="7" key="1">
    <citation type="journal article" date="2023" name="Mol. Phylogenet. Evol.">
        <title>Genome-scale phylogeny and comparative genomics of the fungal order Sordariales.</title>
        <authorList>
            <person name="Hensen N."/>
            <person name="Bonometti L."/>
            <person name="Westerberg I."/>
            <person name="Brannstrom I.O."/>
            <person name="Guillou S."/>
            <person name="Cros-Aarteil S."/>
            <person name="Calhoun S."/>
            <person name="Haridas S."/>
            <person name="Kuo A."/>
            <person name="Mondo S."/>
            <person name="Pangilinan J."/>
            <person name="Riley R."/>
            <person name="LaButti K."/>
            <person name="Andreopoulos B."/>
            <person name="Lipzen A."/>
            <person name="Chen C."/>
            <person name="Yan M."/>
            <person name="Daum C."/>
            <person name="Ng V."/>
            <person name="Clum A."/>
            <person name="Steindorff A."/>
            <person name="Ohm R.A."/>
            <person name="Martin F."/>
            <person name="Silar P."/>
            <person name="Natvig D.O."/>
            <person name="Lalanne C."/>
            <person name="Gautier V."/>
            <person name="Ament-Velasquez S.L."/>
            <person name="Kruys A."/>
            <person name="Hutchinson M.I."/>
            <person name="Powell A.J."/>
            <person name="Barry K."/>
            <person name="Miller A.N."/>
            <person name="Grigoriev I.V."/>
            <person name="Debuchy R."/>
            <person name="Gladieux P."/>
            <person name="Hiltunen Thoren M."/>
            <person name="Johannesson H."/>
        </authorList>
    </citation>
    <scope>NUCLEOTIDE SEQUENCE</scope>
    <source>
        <strain evidence="7">CBS 168.71</strain>
    </source>
</reference>
<dbReference type="RefSeq" id="XP_062658666.1">
    <property type="nucleotide sequence ID" value="XM_062798263.1"/>
</dbReference>
<dbReference type="InterPro" id="IPR002014">
    <property type="entry name" value="VHS_dom"/>
</dbReference>
<evidence type="ECO:0000259" key="5">
    <source>
        <dbReference type="PROSITE" id="PS50179"/>
    </source>
</evidence>
<feature type="compositionally biased region" description="Polar residues" evidence="4">
    <location>
        <begin position="185"/>
        <end position="201"/>
    </location>
</feature>